<dbReference type="InterPro" id="IPR002401">
    <property type="entry name" value="Cyt_P450_E_grp-I"/>
</dbReference>
<dbReference type="PRINTS" id="PR00385">
    <property type="entry name" value="P450"/>
</dbReference>
<keyword evidence="10" id="KW-0812">Transmembrane</keyword>
<comment type="cofactor">
    <cofactor evidence="1 8">
        <name>heme</name>
        <dbReference type="ChEBI" id="CHEBI:30413"/>
    </cofactor>
</comment>
<dbReference type="PANTHER" id="PTHR24305:SF230">
    <property type="entry name" value="P450, PUTATIVE (EUROFUNG)-RELATED"/>
    <property type="match status" value="1"/>
</dbReference>
<dbReference type="AlphaFoldDB" id="A0A9P8MRT2"/>
<dbReference type="GeneID" id="68358180"/>
<feature type="binding site" description="axial binding residue" evidence="8">
    <location>
        <position position="436"/>
    </location>
    <ligand>
        <name>heme</name>
        <dbReference type="ChEBI" id="CHEBI:30413"/>
    </ligand>
    <ligandPart>
        <name>Fe</name>
        <dbReference type="ChEBI" id="CHEBI:18248"/>
    </ligandPart>
</feature>
<evidence type="ECO:0000256" key="8">
    <source>
        <dbReference type="PIRSR" id="PIRSR602401-1"/>
    </source>
</evidence>
<dbReference type="GO" id="GO:0016705">
    <property type="term" value="F:oxidoreductase activity, acting on paired donors, with incorporation or reduction of molecular oxygen"/>
    <property type="evidence" value="ECO:0007669"/>
    <property type="project" value="InterPro"/>
</dbReference>
<comment type="caution">
    <text evidence="11">The sequence shown here is derived from an EMBL/GenBank/DDBJ whole genome shotgun (WGS) entry which is preliminary data.</text>
</comment>
<dbReference type="CDD" id="cd11058">
    <property type="entry name" value="CYP60B-like"/>
    <property type="match status" value="1"/>
</dbReference>
<dbReference type="GO" id="GO:0004497">
    <property type="term" value="F:monooxygenase activity"/>
    <property type="evidence" value="ECO:0007669"/>
    <property type="project" value="UniProtKB-KW"/>
</dbReference>
<evidence type="ECO:0000256" key="1">
    <source>
        <dbReference type="ARBA" id="ARBA00001971"/>
    </source>
</evidence>
<evidence type="ECO:0000256" key="6">
    <source>
        <dbReference type="ARBA" id="ARBA00023004"/>
    </source>
</evidence>
<gene>
    <name evidence="11" type="ORF">HRG_09051</name>
</gene>
<organism evidence="11 12">
    <name type="scientific">Hirsutella rhossiliensis</name>
    <dbReference type="NCBI Taxonomy" id="111463"/>
    <lineage>
        <taxon>Eukaryota</taxon>
        <taxon>Fungi</taxon>
        <taxon>Dikarya</taxon>
        <taxon>Ascomycota</taxon>
        <taxon>Pezizomycotina</taxon>
        <taxon>Sordariomycetes</taxon>
        <taxon>Hypocreomycetidae</taxon>
        <taxon>Hypocreales</taxon>
        <taxon>Ophiocordycipitaceae</taxon>
        <taxon>Hirsutella</taxon>
    </lineage>
</organism>
<accession>A0A9P8MRT2</accession>
<feature type="transmembrane region" description="Helical" evidence="10">
    <location>
        <begin position="12"/>
        <end position="31"/>
    </location>
</feature>
<comment type="similarity">
    <text evidence="2 9">Belongs to the cytochrome P450 family.</text>
</comment>
<keyword evidence="4 8" id="KW-0479">Metal-binding</keyword>
<name>A0A9P8MRT2_9HYPO</name>
<dbReference type="GO" id="GO:0005506">
    <property type="term" value="F:iron ion binding"/>
    <property type="evidence" value="ECO:0007669"/>
    <property type="project" value="InterPro"/>
</dbReference>
<dbReference type="EMBL" id="JAIZPD010000011">
    <property type="protein sequence ID" value="KAH0960030.1"/>
    <property type="molecule type" value="Genomic_DNA"/>
</dbReference>
<keyword evidence="10" id="KW-1133">Transmembrane helix</keyword>
<evidence type="ECO:0000256" key="5">
    <source>
        <dbReference type="ARBA" id="ARBA00023002"/>
    </source>
</evidence>
<evidence type="ECO:0000256" key="2">
    <source>
        <dbReference type="ARBA" id="ARBA00010617"/>
    </source>
</evidence>
<dbReference type="InterPro" id="IPR001128">
    <property type="entry name" value="Cyt_P450"/>
</dbReference>
<dbReference type="PANTHER" id="PTHR24305">
    <property type="entry name" value="CYTOCHROME P450"/>
    <property type="match status" value="1"/>
</dbReference>
<dbReference type="InterPro" id="IPR050121">
    <property type="entry name" value="Cytochrome_P450_monoxygenase"/>
</dbReference>
<keyword evidence="6 8" id="KW-0408">Iron</keyword>
<dbReference type="GO" id="GO:0020037">
    <property type="term" value="F:heme binding"/>
    <property type="evidence" value="ECO:0007669"/>
    <property type="project" value="InterPro"/>
</dbReference>
<dbReference type="Pfam" id="PF00067">
    <property type="entry name" value="p450"/>
    <property type="match status" value="1"/>
</dbReference>
<evidence type="ECO:0000256" key="7">
    <source>
        <dbReference type="ARBA" id="ARBA00023033"/>
    </source>
</evidence>
<reference evidence="11" key="1">
    <citation type="submission" date="2021-09" db="EMBL/GenBank/DDBJ databases">
        <title>A high-quality genome of the endoparasitic fungus Hirsutella rhossiliensis with a comparison of Hirsutella genomes reveals transposable elements contributing to genome size variation.</title>
        <authorList>
            <person name="Lin R."/>
            <person name="Jiao Y."/>
            <person name="Sun X."/>
            <person name="Ling J."/>
            <person name="Xie B."/>
            <person name="Cheng X."/>
        </authorList>
    </citation>
    <scope>NUCLEOTIDE SEQUENCE</scope>
    <source>
        <strain evidence="11">HR02</strain>
    </source>
</reference>
<dbReference type="SUPFAM" id="SSF48264">
    <property type="entry name" value="Cytochrome P450"/>
    <property type="match status" value="1"/>
</dbReference>
<dbReference type="OrthoDB" id="1470350at2759"/>
<dbReference type="RefSeq" id="XP_044717543.1">
    <property type="nucleotide sequence ID" value="XM_044867522.1"/>
</dbReference>
<dbReference type="InterPro" id="IPR036396">
    <property type="entry name" value="Cyt_P450_sf"/>
</dbReference>
<evidence type="ECO:0000256" key="10">
    <source>
        <dbReference type="SAM" id="Phobius"/>
    </source>
</evidence>
<keyword evidence="10" id="KW-0472">Membrane</keyword>
<keyword evidence="5 9" id="KW-0560">Oxidoreductase</keyword>
<dbReference type="PRINTS" id="PR00463">
    <property type="entry name" value="EP450I"/>
</dbReference>
<keyword evidence="7 9" id="KW-0503">Monooxygenase</keyword>
<proteinExistence type="inferred from homology"/>
<dbReference type="PROSITE" id="PS00086">
    <property type="entry name" value="CYTOCHROME_P450"/>
    <property type="match status" value="1"/>
</dbReference>
<keyword evidence="3 8" id="KW-0349">Heme</keyword>
<evidence type="ECO:0000313" key="12">
    <source>
        <dbReference type="Proteomes" id="UP000824596"/>
    </source>
</evidence>
<dbReference type="Gene3D" id="1.10.630.10">
    <property type="entry name" value="Cytochrome P450"/>
    <property type="match status" value="1"/>
</dbReference>
<dbReference type="InterPro" id="IPR017972">
    <property type="entry name" value="Cyt_P450_CS"/>
</dbReference>
<evidence type="ECO:0000256" key="4">
    <source>
        <dbReference type="ARBA" id="ARBA00022723"/>
    </source>
</evidence>
<evidence type="ECO:0000256" key="9">
    <source>
        <dbReference type="RuleBase" id="RU000461"/>
    </source>
</evidence>
<sequence length="490" mass="55295">MIFDYYTQLTSNAGSGSLVAAAAVVLVLYWIQHVTYNLYFHPLRQFPGPLLHRATCLPFLYHLFRGSLVFHVKHLHDQYGPVVRVAYNDLAFTDPRAWEEIYNRESGRSSGSDEMTKSTHFYHDLVVSPQIFTETALQNQDSIIKGYVDVFTRKLREQCATEGVDTPETKCQVVITDWYNWLAFDVVCDLVLGNPFGCLETTRNHPMLALVYQMFKFFSLAQALKYLKIDWIIMPFVGLVRLCIKIVASPLVNKMTKSVDKRFGRGNAMVLRLLNEDGSQPDLEYAISNAGVVIASGTETLSALLSGITYLLLQNPNALQRLVDEVRSTFKSDAEITVLSVQRLPYLRACINEALRRYPPVPVGLPRVVPKGGASIAGHDIPQNTNVACWHYAVYHSGDNWSDPYSYEPERFLGANGKPGDRLESHRPFSAGTRNCLGKSFGPAVARLALARTLFSFDMTLAEPKSEWLDQKTYTVWMKNDLRVHLAPRL</sequence>
<dbReference type="Proteomes" id="UP000824596">
    <property type="component" value="Unassembled WGS sequence"/>
</dbReference>
<evidence type="ECO:0000313" key="11">
    <source>
        <dbReference type="EMBL" id="KAH0960030.1"/>
    </source>
</evidence>
<evidence type="ECO:0000256" key="3">
    <source>
        <dbReference type="ARBA" id="ARBA00022617"/>
    </source>
</evidence>
<protein>
    <submittedName>
        <fullName evidence="11">Cytochrome p450 domain-containing protein</fullName>
    </submittedName>
</protein>
<keyword evidence="12" id="KW-1185">Reference proteome</keyword>